<dbReference type="InterPro" id="IPR023631">
    <property type="entry name" value="Amidase_dom"/>
</dbReference>
<comment type="caution">
    <text evidence="3">The sequence shown here is derived from an EMBL/GenBank/DDBJ whole genome shotgun (WGS) entry which is preliminary data.</text>
</comment>
<evidence type="ECO:0000259" key="2">
    <source>
        <dbReference type="Pfam" id="PF01425"/>
    </source>
</evidence>
<accession>A0A2N0DEG3</accession>
<name>A0A2N0DEG3_RHISU</name>
<evidence type="ECO:0000256" key="1">
    <source>
        <dbReference type="ARBA" id="ARBA00009199"/>
    </source>
</evidence>
<dbReference type="PANTHER" id="PTHR11895:SF7">
    <property type="entry name" value="GLUTAMYL-TRNA(GLN) AMIDOTRANSFERASE SUBUNIT A, MITOCHONDRIAL"/>
    <property type="match status" value="1"/>
</dbReference>
<comment type="similarity">
    <text evidence="1">Belongs to the amidase family.</text>
</comment>
<dbReference type="Pfam" id="PF01425">
    <property type="entry name" value="Amidase"/>
    <property type="match status" value="1"/>
</dbReference>
<dbReference type="Gene3D" id="3.90.1300.10">
    <property type="entry name" value="Amidase signature (AS) domain"/>
    <property type="match status" value="1"/>
</dbReference>
<dbReference type="PANTHER" id="PTHR11895">
    <property type="entry name" value="TRANSAMIDASE"/>
    <property type="match status" value="1"/>
</dbReference>
<sequence length="471" mass="50022">MTQLWQLDAAQLFSGYERGAFTPVDVIEACLDRLQACEPEINAFVHIDRAGALSAAQASERRWSAGQPFGRLDGVPVSIKDNLHVSGMPTTWGTRLLQDYVPLLDEMPVERLRAAGAVLFGKTSLPEFAMQGYTANLIKGVTRNPWNCALTPGGSSGGAVAAVAAGCGPLALATDGGGSIRRPSSHCGLVGFKPSAGAVRRGRGLPEIFLDYEVAGAIGRTVADIAAMTEVLSGRRLEAEPGKRRILYVPRFSESPVDPGIAQEVRGVAERLSANGHSVEEASSFDLADGVNQLWPLLSAVGLAWLFEEGSRWPELGIGQGARADEALCGEAARQALEFGRAARSDSLFSLLQEVSHLEKRLCSLFASHDMILTPATAAFPWRADDAYPDTIDGHRAGPRGHAVFTAIANAAGLPALAMPSAFVGDLPTGFQLLGSKGADADVIALAREYEMNVPAVRHWPEFDRKGQALS</sequence>
<dbReference type="STRING" id="1041146.GCA_000427985_03827"/>
<dbReference type="GO" id="GO:0003824">
    <property type="term" value="F:catalytic activity"/>
    <property type="evidence" value="ECO:0007669"/>
    <property type="project" value="InterPro"/>
</dbReference>
<organism evidence="3 4">
    <name type="scientific">Rhizobium sullae</name>
    <name type="common">Rhizobium hedysari</name>
    <dbReference type="NCBI Taxonomy" id="50338"/>
    <lineage>
        <taxon>Bacteria</taxon>
        <taxon>Pseudomonadati</taxon>
        <taxon>Pseudomonadota</taxon>
        <taxon>Alphaproteobacteria</taxon>
        <taxon>Hyphomicrobiales</taxon>
        <taxon>Rhizobiaceae</taxon>
        <taxon>Rhizobium/Agrobacterium group</taxon>
        <taxon>Rhizobium</taxon>
    </lineage>
</organism>
<reference evidence="3 4" key="1">
    <citation type="submission" date="2017-11" db="EMBL/GenBank/DDBJ databases">
        <authorList>
            <person name="Han C.G."/>
        </authorList>
    </citation>
    <scope>NUCLEOTIDE SEQUENCE [LARGE SCALE GENOMIC DNA]</scope>
    <source>
        <strain evidence="3 4">HCNT1</strain>
    </source>
</reference>
<feature type="domain" description="Amidase" evidence="2">
    <location>
        <begin position="25"/>
        <end position="443"/>
    </location>
</feature>
<dbReference type="RefSeq" id="WP_027512688.1">
    <property type="nucleotide sequence ID" value="NZ_PIQN01000004.1"/>
</dbReference>
<dbReference type="Proteomes" id="UP000232164">
    <property type="component" value="Unassembled WGS sequence"/>
</dbReference>
<dbReference type="InterPro" id="IPR036928">
    <property type="entry name" value="AS_sf"/>
</dbReference>
<protein>
    <submittedName>
        <fullName evidence="3">Amidase</fullName>
    </submittedName>
</protein>
<evidence type="ECO:0000313" key="4">
    <source>
        <dbReference type="Proteomes" id="UP000232164"/>
    </source>
</evidence>
<proteinExistence type="inferred from homology"/>
<dbReference type="AlphaFoldDB" id="A0A2N0DEG3"/>
<evidence type="ECO:0000313" key="3">
    <source>
        <dbReference type="EMBL" id="PKA44491.1"/>
    </source>
</evidence>
<dbReference type="EMBL" id="PIQN01000004">
    <property type="protein sequence ID" value="PKA44491.1"/>
    <property type="molecule type" value="Genomic_DNA"/>
</dbReference>
<dbReference type="SUPFAM" id="SSF75304">
    <property type="entry name" value="Amidase signature (AS) enzymes"/>
    <property type="match status" value="1"/>
</dbReference>
<gene>
    <name evidence="3" type="ORF">CWR43_06110</name>
</gene>
<reference evidence="3 4" key="2">
    <citation type="submission" date="2017-12" db="EMBL/GenBank/DDBJ databases">
        <title>Genome sequence of Rhizobium sullae HCNT1 isolated from Sulla coronaria nodules and featuring peculiar denitrification phenotypes.</title>
        <authorList>
            <person name="De Diego-Diaz B."/>
            <person name="Treu L."/>
            <person name="Campanaro S."/>
            <person name="Da Silva Duarte V."/>
            <person name="Basaglia M."/>
            <person name="Favaro L."/>
            <person name="Casella S."/>
            <person name="Squartini A."/>
        </authorList>
    </citation>
    <scope>NUCLEOTIDE SEQUENCE [LARGE SCALE GENOMIC DNA]</scope>
    <source>
        <strain evidence="3 4">HCNT1</strain>
    </source>
</reference>
<dbReference type="InterPro" id="IPR000120">
    <property type="entry name" value="Amidase"/>
</dbReference>